<keyword evidence="2 6" id="KW-0812">Transmembrane</keyword>
<evidence type="ECO:0000256" key="3">
    <source>
        <dbReference type="ARBA" id="ARBA00022989"/>
    </source>
</evidence>
<dbReference type="OrthoDB" id="5391602at2759"/>
<dbReference type="Proteomes" id="UP000799444">
    <property type="component" value="Unassembled WGS sequence"/>
</dbReference>
<evidence type="ECO:0000313" key="8">
    <source>
        <dbReference type="EMBL" id="KAF2731423.1"/>
    </source>
</evidence>
<evidence type="ECO:0000256" key="6">
    <source>
        <dbReference type="SAM" id="Phobius"/>
    </source>
</evidence>
<feature type="transmembrane region" description="Helical" evidence="6">
    <location>
        <begin position="6"/>
        <end position="30"/>
    </location>
</feature>
<proteinExistence type="inferred from homology"/>
<dbReference type="AlphaFoldDB" id="A0A9P4QU84"/>
<organism evidence="8 9">
    <name type="scientific">Polyplosphaeria fusca</name>
    <dbReference type="NCBI Taxonomy" id="682080"/>
    <lineage>
        <taxon>Eukaryota</taxon>
        <taxon>Fungi</taxon>
        <taxon>Dikarya</taxon>
        <taxon>Ascomycota</taxon>
        <taxon>Pezizomycotina</taxon>
        <taxon>Dothideomycetes</taxon>
        <taxon>Pleosporomycetidae</taxon>
        <taxon>Pleosporales</taxon>
        <taxon>Tetraplosphaeriaceae</taxon>
        <taxon>Polyplosphaeria</taxon>
    </lineage>
</organism>
<evidence type="ECO:0000256" key="4">
    <source>
        <dbReference type="ARBA" id="ARBA00023136"/>
    </source>
</evidence>
<reference evidence="8" key="1">
    <citation type="journal article" date="2020" name="Stud. Mycol.">
        <title>101 Dothideomycetes genomes: a test case for predicting lifestyles and emergence of pathogens.</title>
        <authorList>
            <person name="Haridas S."/>
            <person name="Albert R."/>
            <person name="Binder M."/>
            <person name="Bloem J."/>
            <person name="Labutti K."/>
            <person name="Salamov A."/>
            <person name="Andreopoulos B."/>
            <person name="Baker S."/>
            <person name="Barry K."/>
            <person name="Bills G."/>
            <person name="Bluhm B."/>
            <person name="Cannon C."/>
            <person name="Castanera R."/>
            <person name="Culley D."/>
            <person name="Daum C."/>
            <person name="Ezra D."/>
            <person name="Gonzalez J."/>
            <person name="Henrissat B."/>
            <person name="Kuo A."/>
            <person name="Liang C."/>
            <person name="Lipzen A."/>
            <person name="Lutzoni F."/>
            <person name="Magnuson J."/>
            <person name="Mondo S."/>
            <person name="Nolan M."/>
            <person name="Ohm R."/>
            <person name="Pangilinan J."/>
            <person name="Park H.-J."/>
            <person name="Ramirez L."/>
            <person name="Alfaro M."/>
            <person name="Sun H."/>
            <person name="Tritt A."/>
            <person name="Yoshinaga Y."/>
            <person name="Zwiers L.-H."/>
            <person name="Turgeon B."/>
            <person name="Goodwin S."/>
            <person name="Spatafora J."/>
            <person name="Crous P."/>
            <person name="Grigoriev I."/>
        </authorList>
    </citation>
    <scope>NUCLEOTIDE SEQUENCE</scope>
    <source>
        <strain evidence="8">CBS 125425</strain>
    </source>
</reference>
<sequence length="351" mass="39238">MAHSAPATPIILSTIFPALAILAVIGRFYARRLQKHKIQLDDWMALAALIACVGNASILVVAPTWTKITENLQYNEDKRPIPTEDLARFQRCIYANQIVGHASVVLSRAAILLLYTRVFFVHRSITIIIYILHALNLIWGIFFSVLYTVQCWPLSEIGKKPLGTRKCDSHQGLLVWFACSMVSTVLDIAILGLPLPCIVKLHLPKREKAAVLGIFMLGGLVIVANCGKTWNIWQAFREMRGVEHSLYYESTLMFWIVPETCLAVICACIPTLRPILSKLSRKMASSMSHSSTSHCASDDLELGKSHDAEKHDNVIVRTITQEINFLSASVDNLERNIRCASITAHQEHPKT</sequence>
<accession>A0A9P4QU84</accession>
<dbReference type="PANTHER" id="PTHR33048:SF47">
    <property type="entry name" value="INTEGRAL MEMBRANE PROTEIN-RELATED"/>
    <property type="match status" value="1"/>
</dbReference>
<dbReference type="GO" id="GO:0016020">
    <property type="term" value="C:membrane"/>
    <property type="evidence" value="ECO:0007669"/>
    <property type="project" value="UniProtKB-SubCell"/>
</dbReference>
<evidence type="ECO:0000256" key="5">
    <source>
        <dbReference type="ARBA" id="ARBA00038359"/>
    </source>
</evidence>
<keyword evidence="9" id="KW-1185">Reference proteome</keyword>
<comment type="similarity">
    <text evidence="5">Belongs to the SAT4 family.</text>
</comment>
<dbReference type="InterPro" id="IPR052337">
    <property type="entry name" value="SAT4-like"/>
</dbReference>
<dbReference type="EMBL" id="ML996196">
    <property type="protein sequence ID" value="KAF2731423.1"/>
    <property type="molecule type" value="Genomic_DNA"/>
</dbReference>
<feature type="transmembrane region" description="Helical" evidence="6">
    <location>
        <begin position="127"/>
        <end position="149"/>
    </location>
</feature>
<keyword evidence="3 6" id="KW-1133">Transmembrane helix</keyword>
<name>A0A9P4QU84_9PLEO</name>
<protein>
    <recommendedName>
        <fullName evidence="7">Rhodopsin domain-containing protein</fullName>
    </recommendedName>
</protein>
<keyword evidence="4 6" id="KW-0472">Membrane</keyword>
<dbReference type="PANTHER" id="PTHR33048">
    <property type="entry name" value="PTH11-LIKE INTEGRAL MEMBRANE PROTEIN (AFU_ORTHOLOGUE AFUA_5G11245)"/>
    <property type="match status" value="1"/>
</dbReference>
<evidence type="ECO:0000259" key="7">
    <source>
        <dbReference type="Pfam" id="PF20684"/>
    </source>
</evidence>
<evidence type="ECO:0000256" key="1">
    <source>
        <dbReference type="ARBA" id="ARBA00004141"/>
    </source>
</evidence>
<dbReference type="InterPro" id="IPR049326">
    <property type="entry name" value="Rhodopsin_dom_fungi"/>
</dbReference>
<feature type="transmembrane region" description="Helical" evidence="6">
    <location>
        <begin position="93"/>
        <end position="115"/>
    </location>
</feature>
<feature type="transmembrane region" description="Helical" evidence="6">
    <location>
        <begin position="42"/>
        <end position="65"/>
    </location>
</feature>
<feature type="domain" description="Rhodopsin" evidence="7">
    <location>
        <begin position="27"/>
        <end position="278"/>
    </location>
</feature>
<dbReference type="Pfam" id="PF20684">
    <property type="entry name" value="Fung_rhodopsin"/>
    <property type="match status" value="1"/>
</dbReference>
<gene>
    <name evidence="8" type="ORF">EJ04DRAFT_566873</name>
</gene>
<feature type="transmembrane region" description="Helical" evidence="6">
    <location>
        <begin position="173"/>
        <end position="197"/>
    </location>
</feature>
<evidence type="ECO:0000313" key="9">
    <source>
        <dbReference type="Proteomes" id="UP000799444"/>
    </source>
</evidence>
<feature type="transmembrane region" description="Helical" evidence="6">
    <location>
        <begin position="252"/>
        <end position="272"/>
    </location>
</feature>
<evidence type="ECO:0000256" key="2">
    <source>
        <dbReference type="ARBA" id="ARBA00022692"/>
    </source>
</evidence>
<comment type="subcellular location">
    <subcellularLocation>
        <location evidence="1">Membrane</location>
        <topology evidence="1">Multi-pass membrane protein</topology>
    </subcellularLocation>
</comment>
<feature type="transmembrane region" description="Helical" evidence="6">
    <location>
        <begin position="209"/>
        <end position="232"/>
    </location>
</feature>
<comment type="caution">
    <text evidence="8">The sequence shown here is derived from an EMBL/GenBank/DDBJ whole genome shotgun (WGS) entry which is preliminary data.</text>
</comment>